<accession>A0A2W4X263</accession>
<feature type="non-terminal residue" evidence="1">
    <location>
        <position position="61"/>
    </location>
</feature>
<protein>
    <submittedName>
        <fullName evidence="1">Uncharacterized protein</fullName>
    </submittedName>
</protein>
<gene>
    <name evidence="1" type="ORF">DCF15_14815</name>
</gene>
<evidence type="ECO:0000313" key="2">
    <source>
        <dbReference type="Proteomes" id="UP000249794"/>
    </source>
</evidence>
<reference evidence="2" key="1">
    <citation type="submission" date="2018-04" db="EMBL/GenBank/DDBJ databases">
        <authorList>
            <person name="Cornet L."/>
        </authorList>
    </citation>
    <scope>NUCLEOTIDE SEQUENCE [LARGE SCALE GENOMIC DNA]</scope>
</reference>
<dbReference type="EMBL" id="QBMP01000168">
    <property type="protein sequence ID" value="PZO51453.1"/>
    <property type="molecule type" value="Genomic_DNA"/>
</dbReference>
<evidence type="ECO:0000313" key="1">
    <source>
        <dbReference type="EMBL" id="PZO51453.1"/>
    </source>
</evidence>
<proteinExistence type="predicted"/>
<dbReference type="Proteomes" id="UP000249794">
    <property type="component" value="Unassembled WGS sequence"/>
</dbReference>
<reference evidence="1 2" key="2">
    <citation type="submission" date="2018-06" db="EMBL/GenBank/DDBJ databases">
        <title>Metagenomic assembly of (sub)arctic Cyanobacteria and their associated microbiome from non-axenic cultures.</title>
        <authorList>
            <person name="Baurain D."/>
        </authorList>
    </citation>
    <scope>NUCLEOTIDE SEQUENCE [LARGE SCALE GENOMIC DNA]</scope>
    <source>
        <strain evidence="1">ULC027bin1</strain>
    </source>
</reference>
<comment type="caution">
    <text evidence="1">The sequence shown here is derived from an EMBL/GenBank/DDBJ whole genome shotgun (WGS) entry which is preliminary data.</text>
</comment>
<organism evidence="1 2">
    <name type="scientific">Phormidesmis priestleyi</name>
    <dbReference type="NCBI Taxonomy" id="268141"/>
    <lineage>
        <taxon>Bacteria</taxon>
        <taxon>Bacillati</taxon>
        <taxon>Cyanobacteriota</taxon>
        <taxon>Cyanophyceae</taxon>
        <taxon>Leptolyngbyales</taxon>
        <taxon>Leptolyngbyaceae</taxon>
        <taxon>Phormidesmis</taxon>
    </lineage>
</organism>
<sequence>MKIQQRINHQRLKHIIDSYRLMGDEADEFNAYVKELLSQYPHGLIEIALVETLAKSWLSIP</sequence>
<dbReference type="AlphaFoldDB" id="A0A2W4X263"/>
<name>A0A2W4X263_9CYAN</name>